<reference evidence="8 9" key="1">
    <citation type="journal article" date="2021" name="Hortic Res">
        <title>Chromosome-scale assembly of the Dendrobium chrysotoxum genome enhances the understanding of orchid evolution.</title>
        <authorList>
            <person name="Zhang Y."/>
            <person name="Zhang G.Q."/>
            <person name="Zhang D."/>
            <person name="Liu X.D."/>
            <person name="Xu X.Y."/>
            <person name="Sun W.H."/>
            <person name="Yu X."/>
            <person name="Zhu X."/>
            <person name="Wang Z.W."/>
            <person name="Zhao X."/>
            <person name="Zhong W.Y."/>
            <person name="Chen H."/>
            <person name="Yin W.L."/>
            <person name="Huang T."/>
            <person name="Niu S.C."/>
            <person name="Liu Z.J."/>
        </authorList>
    </citation>
    <scope>NUCLEOTIDE SEQUENCE [LARGE SCALE GENOMIC DNA]</scope>
    <source>
        <strain evidence="8">Lindl</strain>
    </source>
</reference>
<proteinExistence type="predicted"/>
<dbReference type="AlphaFoldDB" id="A0AAV7FWA8"/>
<name>A0AAV7FWA8_DENCH</name>
<dbReference type="InterPro" id="IPR000571">
    <property type="entry name" value="Znf_CCCH"/>
</dbReference>
<organism evidence="8 9">
    <name type="scientific">Dendrobium chrysotoxum</name>
    <name type="common">Orchid</name>
    <dbReference type="NCBI Taxonomy" id="161865"/>
    <lineage>
        <taxon>Eukaryota</taxon>
        <taxon>Viridiplantae</taxon>
        <taxon>Streptophyta</taxon>
        <taxon>Embryophyta</taxon>
        <taxon>Tracheophyta</taxon>
        <taxon>Spermatophyta</taxon>
        <taxon>Magnoliopsida</taxon>
        <taxon>Liliopsida</taxon>
        <taxon>Asparagales</taxon>
        <taxon>Orchidaceae</taxon>
        <taxon>Epidendroideae</taxon>
        <taxon>Malaxideae</taxon>
        <taxon>Dendrobiinae</taxon>
        <taxon>Dendrobium</taxon>
    </lineage>
</organism>
<feature type="region of interest" description="Disordered" evidence="6">
    <location>
        <begin position="382"/>
        <end position="409"/>
    </location>
</feature>
<feature type="compositionally biased region" description="Basic residues" evidence="6">
    <location>
        <begin position="392"/>
        <end position="404"/>
    </location>
</feature>
<dbReference type="SMART" id="SM00356">
    <property type="entry name" value="ZnF_C3H1"/>
    <property type="match status" value="2"/>
</dbReference>
<feature type="region of interest" description="Disordered" evidence="6">
    <location>
        <begin position="242"/>
        <end position="262"/>
    </location>
</feature>
<evidence type="ECO:0000256" key="1">
    <source>
        <dbReference type="ARBA" id="ARBA00022723"/>
    </source>
</evidence>
<keyword evidence="9" id="KW-1185">Reference proteome</keyword>
<feature type="compositionally biased region" description="Basic and acidic residues" evidence="6">
    <location>
        <begin position="242"/>
        <end position="259"/>
    </location>
</feature>
<evidence type="ECO:0000259" key="7">
    <source>
        <dbReference type="PROSITE" id="PS50103"/>
    </source>
</evidence>
<dbReference type="PROSITE" id="PS50103">
    <property type="entry name" value="ZF_C3H1"/>
    <property type="match status" value="2"/>
</dbReference>
<dbReference type="GO" id="GO:0045892">
    <property type="term" value="P:negative regulation of DNA-templated transcription"/>
    <property type="evidence" value="ECO:0007669"/>
    <property type="project" value="InterPro"/>
</dbReference>
<dbReference type="InterPro" id="IPR045124">
    <property type="entry name" value="Su(sable)-like"/>
</dbReference>
<feature type="zinc finger region" description="C3H1-type" evidence="5">
    <location>
        <begin position="464"/>
        <end position="487"/>
    </location>
</feature>
<dbReference type="GO" id="GO:0003723">
    <property type="term" value="F:RNA binding"/>
    <property type="evidence" value="ECO:0007669"/>
    <property type="project" value="InterPro"/>
</dbReference>
<keyword evidence="1 5" id="KW-0479">Metal-binding</keyword>
<feature type="region of interest" description="Disordered" evidence="6">
    <location>
        <begin position="68"/>
        <end position="94"/>
    </location>
</feature>
<keyword evidence="3 5" id="KW-0863">Zinc-finger</keyword>
<feature type="zinc finger region" description="C3H1-type" evidence="5">
    <location>
        <begin position="434"/>
        <end position="461"/>
    </location>
</feature>
<evidence type="ECO:0000256" key="4">
    <source>
        <dbReference type="ARBA" id="ARBA00022833"/>
    </source>
</evidence>
<evidence type="ECO:0000256" key="3">
    <source>
        <dbReference type="ARBA" id="ARBA00022771"/>
    </source>
</evidence>
<dbReference type="InterPro" id="IPR036855">
    <property type="entry name" value="Znf_CCCH_sf"/>
</dbReference>
<keyword evidence="2" id="KW-0677">Repeat</keyword>
<dbReference type="PANTHER" id="PTHR13119:SF12">
    <property type="entry name" value="PROTEIN SUPPRESSOR OF SABLE"/>
    <property type="match status" value="1"/>
</dbReference>
<evidence type="ECO:0000313" key="9">
    <source>
        <dbReference type="Proteomes" id="UP000775213"/>
    </source>
</evidence>
<protein>
    <recommendedName>
        <fullName evidence="7">C3H1-type domain-containing protein</fullName>
    </recommendedName>
</protein>
<dbReference type="SUPFAM" id="SSF90229">
    <property type="entry name" value="CCCH zinc finger"/>
    <property type="match status" value="1"/>
</dbReference>
<dbReference type="Gene3D" id="4.10.1000.10">
    <property type="entry name" value="Zinc finger, CCCH-type"/>
    <property type="match status" value="1"/>
</dbReference>
<keyword evidence="4 5" id="KW-0862">Zinc</keyword>
<gene>
    <name evidence="8" type="ORF">IEQ34_018208</name>
</gene>
<accession>A0AAV7FWA8</accession>
<comment type="caution">
    <text evidence="8">The sequence shown here is derived from an EMBL/GenBank/DDBJ whole genome shotgun (WGS) entry which is preliminary data.</text>
</comment>
<evidence type="ECO:0000313" key="8">
    <source>
        <dbReference type="EMBL" id="KAH0453884.1"/>
    </source>
</evidence>
<dbReference type="PANTHER" id="PTHR13119">
    <property type="entry name" value="ZINC FINGER CCCH DOMAIN-CONTAINING PROTEI"/>
    <property type="match status" value="1"/>
</dbReference>
<feature type="domain" description="C3H1-type" evidence="7">
    <location>
        <begin position="434"/>
        <end position="461"/>
    </location>
</feature>
<dbReference type="Proteomes" id="UP000775213">
    <property type="component" value="Unassembled WGS sequence"/>
</dbReference>
<dbReference type="GO" id="GO:0008270">
    <property type="term" value="F:zinc ion binding"/>
    <property type="evidence" value="ECO:0007669"/>
    <property type="project" value="UniProtKB-KW"/>
</dbReference>
<sequence>MESVLRRTEIDLEALNPQTRKFSSFSSYMPRRIHLDSSSYRSLVRILSHCIDHSLVTPTSAPEKILSVKDPIPSHGKGELHQDQVAGANNDERTLGGRQEGDCCADCGVQRVSSAAAELVGLDLSSFDEEIEACVNSEELRSVMLECGSLIDRSNEERSGESHEGNVQAGHEEIERALVHGAEEGVSHIVKVSVIAKGEGIVPNTNSLNEAEDMRKIAEDVGDPVSSEPLEGADYGKGILVETHDGNSKGAEEKGERTKQQTNVSSISFVDYSVLRNLKEDQSHTLPHQIDGAEVEEGEISDDAQDLEDLADINDIVEVPEDHRKEGRSRDDFNEVAFTTNYIRKKEVSELGASLLDTSEKDSLYIANHNKQKVVKVREKKKSSTLTEERKAKKKIAKKRKRAQKNREQGVKKLKLHAIVKPKEVKYCNFYRMGRCQQPCKHFACNSCLKGDDCPFDHELSKYPCHNYMSTGCCNRADRCKFSHQIPTTDASSPLTVSKIDLHLCSEQLKLRNQPVGIRASPLDKGYFDVKTKDTLPLRHKPLKETNQVPKGIRFISFGTVQTELTNKLKESLPVNKSCHTGAYNHEKQDNWLVHGHHSALPSKMSMKSTGLVGDVPSNGFASKVSDNITKGSPVTHTGGTANHEVSEATKILEEFLFCEKGNHNFSEAGFCSTSSYVDSPLNLIGVL</sequence>
<dbReference type="GO" id="GO:0005634">
    <property type="term" value="C:nucleus"/>
    <property type="evidence" value="ECO:0007669"/>
    <property type="project" value="TreeGrafter"/>
</dbReference>
<feature type="domain" description="C3H1-type" evidence="7">
    <location>
        <begin position="464"/>
        <end position="487"/>
    </location>
</feature>
<dbReference type="EMBL" id="JAGFBR010000016">
    <property type="protein sequence ID" value="KAH0453884.1"/>
    <property type="molecule type" value="Genomic_DNA"/>
</dbReference>
<evidence type="ECO:0000256" key="6">
    <source>
        <dbReference type="SAM" id="MobiDB-lite"/>
    </source>
</evidence>
<evidence type="ECO:0000256" key="5">
    <source>
        <dbReference type="PROSITE-ProRule" id="PRU00723"/>
    </source>
</evidence>
<evidence type="ECO:0000256" key="2">
    <source>
        <dbReference type="ARBA" id="ARBA00022737"/>
    </source>
</evidence>